<dbReference type="EMBL" id="QHKI01000197">
    <property type="protein sequence ID" value="RSM56537.1"/>
    <property type="molecule type" value="Genomic_DNA"/>
</dbReference>
<dbReference type="Proteomes" id="UP000287547">
    <property type="component" value="Unassembled WGS sequence"/>
</dbReference>
<feature type="non-terminal residue" evidence="1">
    <location>
        <position position="201"/>
    </location>
</feature>
<proteinExistence type="predicted"/>
<dbReference type="RefSeq" id="WP_221761337.1">
    <property type="nucleotide sequence ID" value="NZ_QHKI01000197.1"/>
</dbReference>
<keyword evidence="1" id="KW-0378">Hydrolase</keyword>
<name>A0A428XMI4_KIBAR</name>
<dbReference type="InterPro" id="IPR015943">
    <property type="entry name" value="WD40/YVTN_repeat-like_dom_sf"/>
</dbReference>
<evidence type="ECO:0000313" key="2">
    <source>
        <dbReference type="Proteomes" id="UP000287547"/>
    </source>
</evidence>
<reference evidence="1 2" key="1">
    <citation type="submission" date="2018-05" db="EMBL/GenBank/DDBJ databases">
        <title>Evolution of GPA BGCs.</title>
        <authorList>
            <person name="Waglechner N."/>
            <person name="Wright G.D."/>
        </authorList>
    </citation>
    <scope>NUCLEOTIDE SEQUENCE [LARGE SCALE GENOMIC DNA]</scope>
    <source>
        <strain evidence="1 2">A82846</strain>
    </source>
</reference>
<dbReference type="GO" id="GO:0016787">
    <property type="term" value="F:hydrolase activity"/>
    <property type="evidence" value="ECO:0007669"/>
    <property type="project" value="UniProtKB-KW"/>
</dbReference>
<dbReference type="AlphaFoldDB" id="A0A428XMI4"/>
<protein>
    <submittedName>
        <fullName evidence="1">Glycosyl hydrolase</fullName>
    </submittedName>
</protein>
<dbReference type="Gene3D" id="2.130.10.10">
    <property type="entry name" value="YVTN repeat-like/Quinoprotein amine dehydrogenase"/>
    <property type="match status" value="1"/>
</dbReference>
<sequence>PASDSDVTKPYDNIVNDVAFGPGGQILANVAWRSGAAYNGFYLSTGGAPGSFVKTPLAGQVDNADVGNAEFATSGDRHYMILERPSGLVDGSNSALAGIFTATALTGPWTRVADTEKLRLSGSALQTPDYKPGVQAWYNNFVEIDPADPRHVFVGIEEVYETEDGGATWKTIGPYWNFPFPCYDATKPDGGCPATTHPDQH</sequence>
<accession>A0A428XMI4</accession>
<gene>
    <name evidence="1" type="ORF">DMH04_56820</name>
</gene>
<organism evidence="1 2">
    <name type="scientific">Kibdelosporangium aridum</name>
    <dbReference type="NCBI Taxonomy" id="2030"/>
    <lineage>
        <taxon>Bacteria</taxon>
        <taxon>Bacillati</taxon>
        <taxon>Actinomycetota</taxon>
        <taxon>Actinomycetes</taxon>
        <taxon>Pseudonocardiales</taxon>
        <taxon>Pseudonocardiaceae</taxon>
        <taxon>Kibdelosporangium</taxon>
    </lineage>
</organism>
<evidence type="ECO:0000313" key="1">
    <source>
        <dbReference type="EMBL" id="RSM56537.1"/>
    </source>
</evidence>
<feature type="non-terminal residue" evidence="1">
    <location>
        <position position="1"/>
    </location>
</feature>
<comment type="caution">
    <text evidence="1">The sequence shown here is derived from an EMBL/GenBank/DDBJ whole genome shotgun (WGS) entry which is preliminary data.</text>
</comment>
<dbReference type="SUPFAM" id="SSF110296">
    <property type="entry name" value="Oligoxyloglucan reducing end-specific cellobiohydrolase"/>
    <property type="match status" value="1"/>
</dbReference>